<dbReference type="InterPro" id="IPR033932">
    <property type="entry name" value="YtcJ-like"/>
</dbReference>
<protein>
    <submittedName>
        <fullName evidence="2">Amidohydrolase</fullName>
    </submittedName>
</protein>
<comment type="caution">
    <text evidence="2">The sequence shown here is derived from an EMBL/GenBank/DDBJ whole genome shotgun (WGS) entry which is preliminary data.</text>
</comment>
<feature type="domain" description="Amidohydrolase 3" evidence="1">
    <location>
        <begin position="66"/>
        <end position="581"/>
    </location>
</feature>
<dbReference type="SUPFAM" id="SSF51556">
    <property type="entry name" value="Metallo-dependent hydrolases"/>
    <property type="match status" value="1"/>
</dbReference>
<reference evidence="2" key="1">
    <citation type="journal article" date="2014" name="Int. J. Syst. Evol. Microbiol.">
        <title>Complete genome sequence of Corynebacterium casei LMG S-19264T (=DSM 44701T), isolated from a smear-ripened cheese.</title>
        <authorList>
            <consortium name="US DOE Joint Genome Institute (JGI-PGF)"/>
            <person name="Walter F."/>
            <person name="Albersmeier A."/>
            <person name="Kalinowski J."/>
            <person name="Ruckert C."/>
        </authorList>
    </citation>
    <scope>NUCLEOTIDE SEQUENCE</scope>
    <source>
        <strain evidence="2">KCTC 32296</strain>
    </source>
</reference>
<reference evidence="2" key="2">
    <citation type="submission" date="2020-09" db="EMBL/GenBank/DDBJ databases">
        <authorList>
            <person name="Sun Q."/>
            <person name="Kim S."/>
        </authorList>
    </citation>
    <scope>NUCLEOTIDE SEQUENCE</scope>
    <source>
        <strain evidence="2">KCTC 32296</strain>
    </source>
</reference>
<dbReference type="CDD" id="cd01300">
    <property type="entry name" value="YtcJ_like"/>
    <property type="match status" value="1"/>
</dbReference>
<evidence type="ECO:0000259" key="1">
    <source>
        <dbReference type="Pfam" id="PF07969"/>
    </source>
</evidence>
<dbReference type="Gene3D" id="3.20.20.140">
    <property type="entry name" value="Metal-dependent hydrolases"/>
    <property type="match status" value="1"/>
</dbReference>
<proteinExistence type="predicted"/>
<evidence type="ECO:0000313" key="2">
    <source>
        <dbReference type="EMBL" id="GGZ19949.1"/>
    </source>
</evidence>
<accession>A0A918UM51</accession>
<dbReference type="PANTHER" id="PTHR22642:SF2">
    <property type="entry name" value="PROTEIN LONG AFTER FAR-RED 3"/>
    <property type="match status" value="1"/>
</dbReference>
<dbReference type="RefSeq" id="WP_229807498.1">
    <property type="nucleotide sequence ID" value="NZ_BMZB01000001.1"/>
</dbReference>
<keyword evidence="3" id="KW-1185">Reference proteome</keyword>
<organism evidence="2 3">
    <name type="scientific">Asticcacaulis endophyticus</name>
    <dbReference type="NCBI Taxonomy" id="1395890"/>
    <lineage>
        <taxon>Bacteria</taxon>
        <taxon>Pseudomonadati</taxon>
        <taxon>Pseudomonadota</taxon>
        <taxon>Alphaproteobacteria</taxon>
        <taxon>Caulobacterales</taxon>
        <taxon>Caulobacteraceae</taxon>
        <taxon>Asticcacaulis</taxon>
    </lineage>
</organism>
<gene>
    <name evidence="2" type="ORF">GCM10011273_00630</name>
</gene>
<dbReference type="Proteomes" id="UP000662572">
    <property type="component" value="Unassembled WGS sequence"/>
</dbReference>
<dbReference type="Gene3D" id="3.10.310.70">
    <property type="match status" value="1"/>
</dbReference>
<dbReference type="PANTHER" id="PTHR22642">
    <property type="entry name" value="IMIDAZOLONEPROPIONASE"/>
    <property type="match status" value="1"/>
</dbReference>
<dbReference type="GO" id="GO:0016810">
    <property type="term" value="F:hydrolase activity, acting on carbon-nitrogen (but not peptide) bonds"/>
    <property type="evidence" value="ECO:0007669"/>
    <property type="project" value="InterPro"/>
</dbReference>
<dbReference type="AlphaFoldDB" id="A0A918UM51"/>
<dbReference type="Gene3D" id="2.30.40.10">
    <property type="entry name" value="Urease, subunit C, domain 1"/>
    <property type="match status" value="1"/>
</dbReference>
<dbReference type="EMBL" id="BMZB01000001">
    <property type="protein sequence ID" value="GGZ19949.1"/>
    <property type="molecule type" value="Genomic_DNA"/>
</dbReference>
<dbReference type="InterPro" id="IPR011059">
    <property type="entry name" value="Metal-dep_hydrolase_composite"/>
</dbReference>
<dbReference type="InterPro" id="IPR032466">
    <property type="entry name" value="Metal_Hydrolase"/>
</dbReference>
<sequence length="585" mass="62919">MAMVMVSGHAWAKPPKPADLILTNGKIYTANASDAVTEAMAITDGRIVYVGNPTDAKAFAGKATRTLDLKGRFVMPGLIDGHMHPQSGGLRTLGCNLNYERLTQAAFLARIEACLGAENTAKPDQWLTVINWFQQDMIPTGYAPTRHDLDTLKTQRPVMVRSSFGHSILVNSRALELASITRATADPKDGKIVRDDKGEATGLLEEGAQGLVRALIPPPDAATNLKAAQIVLKIMNAQGITSFLDVYTDPETLTAYTTIYKANELTARAAFGVLIDPVEGYDADKAVNEVLRQKKQYEQAAFGAAPGLRIHTAKLFLDGVIAAPAFTGVMVEPYFVNSGTADKPMWRPGDHRGPVPYFTAAQLETTLLKLTEAGIDAHMHADGDGAVRQALDAIDAVRKELPQADMRPAIAHAEIVDPADFARFKALNALPVLSFQWQKPAADTIEALRDYMGPYRHAIVEPAGLLEIYGATIVYGSDWPVDALNPWFALKVGLTRTASPADAAKYPGRLGIDPGLSLTTALKAMTINAAYSLRAETTTGSLEVGKFADLIVLDRDLLAIAPDDIADTKVLMTMVGGKVVYEAAK</sequence>
<dbReference type="InterPro" id="IPR013108">
    <property type="entry name" value="Amidohydro_3"/>
</dbReference>
<name>A0A918UM51_9CAUL</name>
<evidence type="ECO:0000313" key="3">
    <source>
        <dbReference type="Proteomes" id="UP000662572"/>
    </source>
</evidence>
<dbReference type="SUPFAM" id="SSF51338">
    <property type="entry name" value="Composite domain of metallo-dependent hydrolases"/>
    <property type="match status" value="1"/>
</dbReference>
<dbReference type="Pfam" id="PF07969">
    <property type="entry name" value="Amidohydro_3"/>
    <property type="match status" value="1"/>
</dbReference>